<accession>A0ABY8VWL0</accession>
<evidence type="ECO:0000313" key="1">
    <source>
        <dbReference type="EMBL" id="WIM88020.1"/>
    </source>
</evidence>
<name>A0ABY8VWL0_9MYCO</name>
<reference evidence="1 2" key="1">
    <citation type="journal article" date="2023" name="Microbiol. Resour. Announc.">
        <title>Complete Genome Sequence of Mycobacterium wuenschmanii, a novel Nontuberculous Mycobacterium Isolated from a captive population of Amazon Milk Frogs.</title>
        <authorList>
            <person name="Hicks J."/>
            <person name="Zeineldin M."/>
            <person name="Ward H."/>
            <person name="Wuenschmann A."/>
            <person name="Camp P."/>
            <person name="Farrell D."/>
            <person name="Lehman K."/>
            <person name="Thacker T."/>
            <person name="Cuthbert E."/>
        </authorList>
    </citation>
    <scope>NUCLEOTIDE SEQUENCE [LARGE SCALE GENOMIC DNA]</scope>
    <source>
        <strain evidence="1 2">Wuenschmanii</strain>
    </source>
</reference>
<dbReference type="EMBL" id="CP126981">
    <property type="protein sequence ID" value="WIM88020.1"/>
    <property type="molecule type" value="Genomic_DNA"/>
</dbReference>
<proteinExistence type="predicted"/>
<organism evidence="1 2">
    <name type="scientific">Candidatus Mycobacterium wuenschmannii</name>
    <dbReference type="NCBI Taxonomy" id="3027808"/>
    <lineage>
        <taxon>Bacteria</taxon>
        <taxon>Bacillati</taxon>
        <taxon>Actinomycetota</taxon>
        <taxon>Actinomycetes</taxon>
        <taxon>Mycobacteriales</taxon>
        <taxon>Mycobacteriaceae</taxon>
        <taxon>Mycobacterium</taxon>
    </lineage>
</organism>
<protein>
    <submittedName>
        <fullName evidence="1">Uncharacterized protein</fullName>
    </submittedName>
</protein>
<sequence>MAIPLQSIETVDELAALPLKSMVREMFRRRSAAADNGSVWERRRSGWHQISGIESSPPVDQPALPVRLLWHPKWREILP</sequence>
<evidence type="ECO:0000313" key="2">
    <source>
        <dbReference type="Proteomes" id="UP001236585"/>
    </source>
</evidence>
<dbReference type="RefSeq" id="WP_285188005.1">
    <property type="nucleotide sequence ID" value="NZ_CP126981.1"/>
</dbReference>
<dbReference type="Proteomes" id="UP001236585">
    <property type="component" value="Chromosome"/>
</dbReference>
<gene>
    <name evidence="1" type="ORF">PT015_00335</name>
</gene>
<keyword evidence="2" id="KW-1185">Reference proteome</keyword>